<comment type="subcellular location">
    <subcellularLocation>
        <location evidence="1">Secreted</location>
    </subcellularLocation>
</comment>
<dbReference type="Proteomes" id="UP000807504">
    <property type="component" value="Unassembled WGS sequence"/>
</dbReference>
<dbReference type="OrthoDB" id="199913at2759"/>
<comment type="similarity">
    <text evidence="2 4">Belongs to the AB hydrolase superfamily. Lipase family.</text>
</comment>
<dbReference type="SUPFAM" id="SSF53474">
    <property type="entry name" value="alpha/beta-Hydrolases"/>
    <property type="match status" value="1"/>
</dbReference>
<dbReference type="InterPro" id="IPR000734">
    <property type="entry name" value="TAG_lipase"/>
</dbReference>
<keyword evidence="7" id="KW-1185">Reference proteome</keyword>
<evidence type="ECO:0000256" key="2">
    <source>
        <dbReference type="ARBA" id="ARBA00010701"/>
    </source>
</evidence>
<evidence type="ECO:0000259" key="5">
    <source>
        <dbReference type="Pfam" id="PF00151"/>
    </source>
</evidence>
<dbReference type="InterPro" id="IPR033906">
    <property type="entry name" value="Lipase_N"/>
</dbReference>
<accession>A0A8T0F9J3</accession>
<sequence>MKAVWKVFFVHFCVSTARIEAFFKNPIKIPTFNPLEMLFVNKCMEELGCFYTGGPFFHPIIRPISLPPVDSPKPKFYLFTRTNPNEAYNLEITQDSLKNSLFNPEVESKFFIHGFYFPMKPDDIRYKTKDALLERGEYNVFVVDWTEYNGPLYAQATANTRVIGAVIAKMINFLIAETGVSPESFHLIGHSLGAHTAGYAGERVPNLGRITGLDPAGPYFYKLKPEARLDPTDALFVDVIHTDGADIILMGLGMNDPVGHIDFYPNGGSLQLGCVHTSSDDSMQGAITNITAFFMFNGCDHERANIYFYESVKSDCGFVSQICDDYSSYENGKCENSAVTARMGLNAQMLPELHFPAKFFLRTNGQSPFCIK</sequence>
<dbReference type="GO" id="GO:0005615">
    <property type="term" value="C:extracellular space"/>
    <property type="evidence" value="ECO:0007669"/>
    <property type="project" value="TreeGrafter"/>
</dbReference>
<gene>
    <name evidence="6" type="ORF">HNY73_007826</name>
</gene>
<evidence type="ECO:0000313" key="6">
    <source>
        <dbReference type="EMBL" id="KAF8786060.1"/>
    </source>
</evidence>
<dbReference type="AlphaFoldDB" id="A0A8T0F9J3"/>
<dbReference type="EMBL" id="JABXBU010000015">
    <property type="protein sequence ID" value="KAF8786060.1"/>
    <property type="molecule type" value="Genomic_DNA"/>
</dbReference>
<feature type="domain" description="Lipase" evidence="5">
    <location>
        <begin position="71"/>
        <end position="369"/>
    </location>
</feature>
<dbReference type="InterPro" id="IPR013818">
    <property type="entry name" value="Lipase"/>
</dbReference>
<dbReference type="InterPro" id="IPR029058">
    <property type="entry name" value="AB_hydrolase_fold"/>
</dbReference>
<dbReference type="CDD" id="cd00707">
    <property type="entry name" value="Pancreat_lipase_like"/>
    <property type="match status" value="1"/>
</dbReference>
<evidence type="ECO:0000256" key="3">
    <source>
        <dbReference type="ARBA" id="ARBA00022525"/>
    </source>
</evidence>
<dbReference type="GO" id="GO:0016042">
    <property type="term" value="P:lipid catabolic process"/>
    <property type="evidence" value="ECO:0007669"/>
    <property type="project" value="TreeGrafter"/>
</dbReference>
<comment type="caution">
    <text evidence="6">The sequence shown here is derived from an EMBL/GenBank/DDBJ whole genome shotgun (WGS) entry which is preliminary data.</text>
</comment>
<dbReference type="Gene3D" id="3.40.50.1820">
    <property type="entry name" value="alpha/beta hydrolase"/>
    <property type="match status" value="1"/>
</dbReference>
<proteinExistence type="inferred from homology"/>
<organism evidence="6 7">
    <name type="scientific">Argiope bruennichi</name>
    <name type="common">Wasp spider</name>
    <name type="synonym">Aranea bruennichi</name>
    <dbReference type="NCBI Taxonomy" id="94029"/>
    <lineage>
        <taxon>Eukaryota</taxon>
        <taxon>Metazoa</taxon>
        <taxon>Ecdysozoa</taxon>
        <taxon>Arthropoda</taxon>
        <taxon>Chelicerata</taxon>
        <taxon>Arachnida</taxon>
        <taxon>Araneae</taxon>
        <taxon>Araneomorphae</taxon>
        <taxon>Entelegynae</taxon>
        <taxon>Araneoidea</taxon>
        <taxon>Araneidae</taxon>
        <taxon>Argiope</taxon>
    </lineage>
</organism>
<reference evidence="6" key="1">
    <citation type="journal article" date="2020" name="bioRxiv">
        <title>Chromosome-level reference genome of the European wasp spider Argiope bruennichi: a resource for studies on range expansion and evolutionary adaptation.</title>
        <authorList>
            <person name="Sheffer M.M."/>
            <person name="Hoppe A."/>
            <person name="Krehenwinkel H."/>
            <person name="Uhl G."/>
            <person name="Kuss A.W."/>
            <person name="Jensen L."/>
            <person name="Jensen C."/>
            <person name="Gillespie R.G."/>
            <person name="Hoff K.J."/>
            <person name="Prost S."/>
        </authorList>
    </citation>
    <scope>NUCLEOTIDE SEQUENCE</scope>
</reference>
<dbReference type="PANTHER" id="PTHR11610">
    <property type="entry name" value="LIPASE"/>
    <property type="match status" value="1"/>
</dbReference>
<keyword evidence="3" id="KW-0964">Secreted</keyword>
<evidence type="ECO:0000256" key="1">
    <source>
        <dbReference type="ARBA" id="ARBA00004613"/>
    </source>
</evidence>
<protein>
    <submittedName>
        <fullName evidence="6">Inactive pancreatic lipase-related protein 1 like protein</fullName>
    </submittedName>
</protein>
<name>A0A8T0F9J3_ARGBR</name>
<reference evidence="6" key="2">
    <citation type="submission" date="2020-06" db="EMBL/GenBank/DDBJ databases">
        <authorList>
            <person name="Sheffer M."/>
        </authorList>
    </citation>
    <scope>NUCLEOTIDE SEQUENCE</scope>
</reference>
<dbReference type="GO" id="GO:0016298">
    <property type="term" value="F:lipase activity"/>
    <property type="evidence" value="ECO:0007669"/>
    <property type="project" value="InterPro"/>
</dbReference>
<dbReference type="OMA" id="SACDHER"/>
<dbReference type="Pfam" id="PF00151">
    <property type="entry name" value="Lipase"/>
    <property type="match status" value="1"/>
</dbReference>
<evidence type="ECO:0000256" key="4">
    <source>
        <dbReference type="RuleBase" id="RU004262"/>
    </source>
</evidence>
<dbReference type="PRINTS" id="PR00821">
    <property type="entry name" value="TAGLIPASE"/>
</dbReference>
<evidence type="ECO:0000313" key="7">
    <source>
        <dbReference type="Proteomes" id="UP000807504"/>
    </source>
</evidence>